<gene>
    <name evidence="1" type="ORF">DSCO28_53400</name>
</gene>
<dbReference type="EMBL" id="AP021876">
    <property type="protein sequence ID" value="BBO84774.1"/>
    <property type="molecule type" value="Genomic_DNA"/>
</dbReference>
<evidence type="ECO:0000313" key="2">
    <source>
        <dbReference type="Proteomes" id="UP000425960"/>
    </source>
</evidence>
<reference evidence="1 2" key="1">
    <citation type="submission" date="2019-11" db="EMBL/GenBank/DDBJ databases">
        <title>Comparative genomics of hydrocarbon-degrading Desulfosarcina strains.</title>
        <authorList>
            <person name="Watanabe M."/>
            <person name="Kojima H."/>
            <person name="Fukui M."/>
        </authorList>
    </citation>
    <scope>NUCLEOTIDE SEQUENCE [LARGE SCALE GENOMIC DNA]</scope>
    <source>
        <strain evidence="1 2">28bB2T</strain>
    </source>
</reference>
<dbReference type="AlphaFoldDB" id="A0A5K7ZX65"/>
<protein>
    <submittedName>
        <fullName evidence="1">Uncharacterized protein</fullName>
    </submittedName>
</protein>
<accession>A0A5K7ZX65</accession>
<evidence type="ECO:0000313" key="1">
    <source>
        <dbReference type="EMBL" id="BBO84774.1"/>
    </source>
</evidence>
<organism evidence="1 2">
    <name type="scientific">Desulfosarcina ovata subsp. sediminis</name>
    <dbReference type="NCBI Taxonomy" id="885957"/>
    <lineage>
        <taxon>Bacteria</taxon>
        <taxon>Pseudomonadati</taxon>
        <taxon>Thermodesulfobacteriota</taxon>
        <taxon>Desulfobacteria</taxon>
        <taxon>Desulfobacterales</taxon>
        <taxon>Desulfosarcinaceae</taxon>
        <taxon>Desulfosarcina</taxon>
    </lineage>
</organism>
<sequence length="73" mass="8234">MGVKGRQINRFVDRNGAHTGNALARLGTGRRTAGKKKRPHTFFGTIGFDRKQKKLPEPTGFEELYHKSTPIVR</sequence>
<dbReference type="Proteomes" id="UP000425960">
    <property type="component" value="Chromosome"/>
</dbReference>
<name>A0A5K7ZX65_9BACT</name>
<dbReference type="KEGG" id="dov:DSCO28_53400"/>
<proteinExistence type="predicted"/>